<dbReference type="Proteomes" id="UP001432011">
    <property type="component" value="Chromosome"/>
</dbReference>
<name>A0ABZ1SNM3_9ACTN</name>
<accession>A0ABZ1SNM3</accession>
<proteinExistence type="predicted"/>
<dbReference type="EMBL" id="CP108085">
    <property type="protein sequence ID" value="WUP74043.1"/>
    <property type="molecule type" value="Genomic_DNA"/>
</dbReference>
<dbReference type="RefSeq" id="WP_168066405.1">
    <property type="nucleotide sequence ID" value="NZ_CP108085.1"/>
</dbReference>
<evidence type="ECO:0000313" key="1">
    <source>
        <dbReference type="EMBL" id="WUP74043.1"/>
    </source>
</evidence>
<protein>
    <submittedName>
        <fullName evidence="1">Uncharacterized protein</fullName>
    </submittedName>
</protein>
<keyword evidence="2" id="KW-1185">Reference proteome</keyword>
<organism evidence="1 2">
    <name type="scientific">Microbispora hainanensis</name>
    <dbReference type="NCBI Taxonomy" id="568844"/>
    <lineage>
        <taxon>Bacteria</taxon>
        <taxon>Bacillati</taxon>
        <taxon>Actinomycetota</taxon>
        <taxon>Actinomycetes</taxon>
        <taxon>Streptosporangiales</taxon>
        <taxon>Streptosporangiaceae</taxon>
        <taxon>Microbispora</taxon>
    </lineage>
</organism>
<reference evidence="1" key="1">
    <citation type="submission" date="2022-10" db="EMBL/GenBank/DDBJ databases">
        <title>The complete genomes of actinobacterial strains from the NBC collection.</title>
        <authorList>
            <person name="Joergensen T.S."/>
            <person name="Alvarez Arevalo M."/>
            <person name="Sterndorff E.B."/>
            <person name="Faurdal D."/>
            <person name="Vuksanovic O."/>
            <person name="Mourched A.-S."/>
            <person name="Charusanti P."/>
            <person name="Shaw S."/>
            <person name="Blin K."/>
            <person name="Weber T."/>
        </authorList>
    </citation>
    <scope>NUCLEOTIDE SEQUENCE</scope>
    <source>
        <strain evidence="1">NBC_00254</strain>
    </source>
</reference>
<evidence type="ECO:0000313" key="2">
    <source>
        <dbReference type="Proteomes" id="UP001432011"/>
    </source>
</evidence>
<sequence>MPGMLLRIARKIVRLWSGLRRTSRGVGHGHAEHAYDRGCRRGVDHRRVGAARVVA</sequence>
<gene>
    <name evidence="1" type="ORF">OG913_32410</name>
</gene>